<reference evidence="8 9" key="1">
    <citation type="submission" date="2013-11" db="EMBL/GenBank/DDBJ databases">
        <title>Single cell genomics of uncultured Tannerella BU063 (oral taxon 286).</title>
        <authorList>
            <person name="Beall C.J."/>
            <person name="Campbell A.G."/>
            <person name="Griffen A.L."/>
            <person name="Podar M."/>
            <person name="Leys E.J."/>
        </authorList>
    </citation>
    <scope>NUCLEOTIDE SEQUENCE [LARGE SCALE GENOMIC DNA]</scope>
    <source>
        <strain evidence="8">Cell 6/7/9</strain>
    </source>
</reference>
<evidence type="ECO:0000313" key="8">
    <source>
        <dbReference type="EMBL" id="ETK10292.1"/>
    </source>
</evidence>
<dbReference type="PANTHER" id="PTHR30329:SF21">
    <property type="entry name" value="LIPOPROTEIN YIAD-RELATED"/>
    <property type="match status" value="1"/>
</dbReference>
<dbReference type="InterPro" id="IPR050330">
    <property type="entry name" value="Bact_OuterMem_StrucFunc"/>
</dbReference>
<dbReference type="PRINTS" id="PR01023">
    <property type="entry name" value="NAFLGMOTY"/>
</dbReference>
<evidence type="ECO:0000259" key="7">
    <source>
        <dbReference type="PROSITE" id="PS51123"/>
    </source>
</evidence>
<organism evidence="8 9">
    <name type="scientific">Tannerella sp. oral taxon BU063 isolate Cell 6/7/9</name>
    <dbReference type="NCBI Taxonomy" id="1411021"/>
    <lineage>
        <taxon>Bacteria</taxon>
        <taxon>Pseudomonadati</taxon>
        <taxon>Bacteroidota</taxon>
        <taxon>Bacteroidia</taxon>
        <taxon>Bacteroidales</taxon>
        <taxon>Tannerellaceae</taxon>
        <taxon>Tannerella</taxon>
    </lineage>
</organism>
<dbReference type="Proteomes" id="UP000018874">
    <property type="component" value="Unassembled WGS sequence"/>
</dbReference>
<evidence type="ECO:0000256" key="6">
    <source>
        <dbReference type="SAM" id="SignalP"/>
    </source>
</evidence>
<dbReference type="EMBL" id="AYYD01000759">
    <property type="protein sequence ID" value="ETK10292.1"/>
    <property type="molecule type" value="Genomic_DNA"/>
</dbReference>
<gene>
    <name evidence="8" type="ORF">T231_05610</name>
</gene>
<dbReference type="CDD" id="cd07185">
    <property type="entry name" value="OmpA_C-like"/>
    <property type="match status" value="1"/>
</dbReference>
<dbReference type="InterPro" id="IPR039567">
    <property type="entry name" value="Gly-zipper"/>
</dbReference>
<keyword evidence="6" id="KW-0732">Signal</keyword>
<evidence type="ECO:0000313" key="9">
    <source>
        <dbReference type="Proteomes" id="UP000018874"/>
    </source>
</evidence>
<dbReference type="GO" id="GO:0009279">
    <property type="term" value="C:cell outer membrane"/>
    <property type="evidence" value="ECO:0007669"/>
    <property type="project" value="UniProtKB-SubCell"/>
</dbReference>
<dbReference type="PROSITE" id="PS51123">
    <property type="entry name" value="OMPA_2"/>
    <property type="match status" value="1"/>
</dbReference>
<name>W2CV40_9BACT</name>
<dbReference type="PRINTS" id="PR01021">
    <property type="entry name" value="OMPADOMAIN"/>
</dbReference>
<evidence type="ECO:0000256" key="5">
    <source>
        <dbReference type="SAM" id="Phobius"/>
    </source>
</evidence>
<proteinExistence type="predicted"/>
<dbReference type="InterPro" id="IPR006664">
    <property type="entry name" value="OMP_bac"/>
</dbReference>
<dbReference type="SUPFAM" id="SSF103088">
    <property type="entry name" value="OmpA-like"/>
    <property type="match status" value="1"/>
</dbReference>
<evidence type="ECO:0000256" key="2">
    <source>
        <dbReference type="ARBA" id="ARBA00023136"/>
    </source>
</evidence>
<evidence type="ECO:0000256" key="4">
    <source>
        <dbReference type="PROSITE-ProRule" id="PRU00473"/>
    </source>
</evidence>
<dbReference type="PATRIC" id="fig|1411021.3.peg.583"/>
<keyword evidence="9" id="KW-1185">Reference proteome</keyword>
<comment type="subcellular location">
    <subcellularLocation>
        <location evidence="1">Cell outer membrane</location>
    </subcellularLocation>
</comment>
<dbReference type="PANTHER" id="PTHR30329">
    <property type="entry name" value="STATOR ELEMENT OF FLAGELLAR MOTOR COMPLEX"/>
    <property type="match status" value="1"/>
</dbReference>
<keyword evidence="5" id="KW-0812">Transmembrane</keyword>
<dbReference type="PROSITE" id="PS51257">
    <property type="entry name" value="PROKAR_LIPOPROTEIN"/>
    <property type="match status" value="1"/>
</dbReference>
<dbReference type="AlphaFoldDB" id="W2CV40"/>
<accession>W2CV40</accession>
<evidence type="ECO:0000256" key="1">
    <source>
        <dbReference type="ARBA" id="ARBA00004442"/>
    </source>
</evidence>
<feature type="transmembrane region" description="Helical" evidence="5">
    <location>
        <begin position="51"/>
        <end position="73"/>
    </location>
</feature>
<sequence length="233" mass="24450">MNSMIKNFKVMAMALACASLLLTGCGASNTAKGTAIGVGGGAAVGAGIGKIAGNTALGAVIGAAVGGATGAIIGKKMDKQKKELEKVLPDDTKVEVVEEEGRAPALRVTFDSGILFATNSSTVSAASKSALRDLARNLEKNPDTDLRIVGHTDNTGRVDYNQSLSERRARSVYDYLLDQGVSSRRMVYEGKGIHQPVASNNTVEGRAQNRRVEVLISANEKMVNDAKREAGER</sequence>
<dbReference type="InterPro" id="IPR036737">
    <property type="entry name" value="OmpA-like_sf"/>
</dbReference>
<dbReference type="Gene3D" id="3.30.1330.60">
    <property type="entry name" value="OmpA-like domain"/>
    <property type="match status" value="1"/>
</dbReference>
<dbReference type="Pfam" id="PF13488">
    <property type="entry name" value="Gly-zipper_Omp"/>
    <property type="match status" value="1"/>
</dbReference>
<keyword evidence="5" id="KW-1133">Transmembrane helix</keyword>
<feature type="chain" id="PRO_5005714909" evidence="6">
    <location>
        <begin position="28"/>
        <end position="233"/>
    </location>
</feature>
<keyword evidence="2 4" id="KW-0472">Membrane</keyword>
<evidence type="ECO:0000256" key="3">
    <source>
        <dbReference type="ARBA" id="ARBA00023237"/>
    </source>
</evidence>
<keyword evidence="3" id="KW-0998">Cell outer membrane</keyword>
<dbReference type="InterPro" id="IPR006665">
    <property type="entry name" value="OmpA-like"/>
</dbReference>
<dbReference type="Pfam" id="PF00691">
    <property type="entry name" value="OmpA"/>
    <property type="match status" value="1"/>
</dbReference>
<protein>
    <submittedName>
        <fullName evidence="8">Membrane protein</fullName>
    </submittedName>
</protein>
<feature type="domain" description="OmpA-like" evidence="7">
    <location>
        <begin position="103"/>
        <end position="220"/>
    </location>
</feature>
<feature type="signal peptide" evidence="6">
    <location>
        <begin position="1"/>
        <end position="27"/>
    </location>
</feature>
<comment type="caution">
    <text evidence="8">The sequence shown here is derived from an EMBL/GenBank/DDBJ whole genome shotgun (WGS) entry which is preliminary data.</text>
</comment>